<reference evidence="3" key="1">
    <citation type="submission" date="2019-08" db="EMBL/GenBank/DDBJ databases">
        <authorList>
            <person name="Kucharzyk K."/>
            <person name="Murdoch R.W."/>
            <person name="Higgins S."/>
            <person name="Loffler F."/>
        </authorList>
    </citation>
    <scope>NUCLEOTIDE SEQUENCE</scope>
</reference>
<dbReference type="EC" id="1.7.99.4" evidence="3"/>
<dbReference type="Gene3D" id="3.40.228.10">
    <property type="entry name" value="Dimethylsulfoxide Reductase, domain 2"/>
    <property type="match status" value="1"/>
</dbReference>
<dbReference type="PANTHER" id="PTHR43105:SF14">
    <property type="entry name" value="FORMATE DEHYDROGENASE H"/>
    <property type="match status" value="1"/>
</dbReference>
<dbReference type="InterPro" id="IPR009010">
    <property type="entry name" value="Asp_de-COase-like_dom_sf"/>
</dbReference>
<accession>A0A644U6M1</accession>
<dbReference type="GO" id="GO:0016020">
    <property type="term" value="C:membrane"/>
    <property type="evidence" value="ECO:0007669"/>
    <property type="project" value="TreeGrafter"/>
</dbReference>
<dbReference type="InterPro" id="IPR050123">
    <property type="entry name" value="Prok_molybdopt-oxidoreductase"/>
</dbReference>
<dbReference type="NCBIfam" id="TIGR03129">
    <property type="entry name" value="one_C_dehyd_B"/>
    <property type="match status" value="1"/>
</dbReference>
<dbReference type="GO" id="GO:0043546">
    <property type="term" value="F:molybdopterin cofactor binding"/>
    <property type="evidence" value="ECO:0007669"/>
    <property type="project" value="InterPro"/>
</dbReference>
<feature type="domain" description="Molybdopterin dinucleotide-binding" evidence="2">
    <location>
        <begin position="4"/>
        <end position="100"/>
    </location>
</feature>
<gene>
    <name evidence="3" type="primary">napA_5</name>
    <name evidence="3" type="ORF">SDC9_20400</name>
</gene>
<dbReference type="SUPFAM" id="SSF53706">
    <property type="entry name" value="Formate dehydrogenase/DMSO reductase, domains 1-3"/>
    <property type="match status" value="1"/>
</dbReference>
<dbReference type="GO" id="GO:0015948">
    <property type="term" value="P:methanogenesis"/>
    <property type="evidence" value="ECO:0007669"/>
    <property type="project" value="InterPro"/>
</dbReference>
<proteinExistence type="predicted"/>
<evidence type="ECO:0000259" key="2">
    <source>
        <dbReference type="Pfam" id="PF01568"/>
    </source>
</evidence>
<dbReference type="Pfam" id="PF01568">
    <property type="entry name" value="Molydop_binding"/>
    <property type="match status" value="1"/>
</dbReference>
<dbReference type="EMBL" id="VSSQ01000081">
    <property type="protein sequence ID" value="MPL74585.1"/>
    <property type="molecule type" value="Genomic_DNA"/>
</dbReference>
<dbReference type="GO" id="GO:0003954">
    <property type="term" value="F:NADH dehydrogenase activity"/>
    <property type="evidence" value="ECO:0007669"/>
    <property type="project" value="TreeGrafter"/>
</dbReference>
<name>A0A644U6M1_9ZZZZ</name>
<organism evidence="3">
    <name type="scientific">bioreactor metagenome</name>
    <dbReference type="NCBI Taxonomy" id="1076179"/>
    <lineage>
        <taxon>unclassified sequences</taxon>
        <taxon>metagenomes</taxon>
        <taxon>ecological metagenomes</taxon>
    </lineage>
</organism>
<dbReference type="Gene3D" id="2.40.40.20">
    <property type="match status" value="1"/>
</dbReference>
<keyword evidence="1 3" id="KW-0560">Oxidoreductase</keyword>
<evidence type="ECO:0000313" key="3">
    <source>
        <dbReference type="EMBL" id="MPL74585.1"/>
    </source>
</evidence>
<protein>
    <submittedName>
        <fullName evidence="3">Nitrate reductase</fullName>
        <ecNumber evidence="3">1.7.99.4</ecNumber>
    </submittedName>
</protein>
<dbReference type="AlphaFoldDB" id="A0A644U6M1"/>
<dbReference type="CDD" id="cd02761">
    <property type="entry name" value="MopB_FmdB-FwdB"/>
    <property type="match status" value="1"/>
</dbReference>
<dbReference type="InterPro" id="IPR006657">
    <property type="entry name" value="MoPterin_dinucl-bd_dom"/>
</dbReference>
<dbReference type="SUPFAM" id="SSF50692">
    <property type="entry name" value="ADC-like"/>
    <property type="match status" value="1"/>
</dbReference>
<evidence type="ECO:0000256" key="1">
    <source>
        <dbReference type="ARBA" id="ARBA00023002"/>
    </source>
</evidence>
<dbReference type="GO" id="GO:0022904">
    <property type="term" value="P:respiratory electron transport chain"/>
    <property type="evidence" value="ECO:0007669"/>
    <property type="project" value="TreeGrafter"/>
</dbReference>
<dbReference type="InterPro" id="IPR016457">
    <property type="entry name" value="Formylmethanofuran_DH_bsu"/>
</dbReference>
<comment type="caution">
    <text evidence="3">The sequence shown here is derived from an EMBL/GenBank/DDBJ whole genome shotgun (WGS) entry which is preliminary data.</text>
</comment>
<sequence length="583" mass="63413">MKMLMSSGRTIEQGKSLYHKEAESYSRSTSVCYLHPMDMMDLDIENGDQVLVSSPVASIVFTGIQSPETPRGIIYMPLGPYCNALLTGNTHSTGAPDFKGITVDVTSTTEALVSAADLMTQLGGVPFDLPTADKVPGCPDGEVVVQHAVCPMCGCVCDDLEIHFSNGKVTEVVNGCTLSAEKFKAAGRLLSPAVREGNAWRYTDYDEAITKTALCLARAKRPLLYGWSSTSAEAMQIGIELAEEVGGVIDNCSSECHGPTVLAIQEVGHPGCTLGQVKNRADVVVYWACNPQVAHPRHMSRYTTYTTGYFRKEGREDRTIIVVDIRESETAKLADIFLKIKPGSDFAIFNALRAIVSGKGDILPDEIGGVEKGQLLKLGEILLSAQFGIFFTGVGLTHSRGKYKNVRAGIELIDELSRHTKYALSPLKGHWNVDGTCHIFSLTTGYPFAIDYSRGIAYYNPGETSGIDLLERNEVDCCLVVSTDIGAHFPRTSIERLGKINTIVLDPYVSLTTPFAKIQLPGSVIGVDAEGTAYRMDGIPIHVRKILDSSVPSDTEILQRILSEVRRIKKEQTENDSNSGELM</sequence>
<dbReference type="PANTHER" id="PTHR43105">
    <property type="entry name" value="RESPIRATORY NITRATE REDUCTASE"/>
    <property type="match status" value="1"/>
</dbReference>
<dbReference type="GO" id="GO:0018493">
    <property type="term" value="F:formylmethanofuran dehydrogenase activity"/>
    <property type="evidence" value="ECO:0007669"/>
    <property type="project" value="InterPro"/>
</dbReference>